<feature type="region of interest" description="Disordered" evidence="1">
    <location>
        <begin position="69"/>
        <end position="93"/>
    </location>
</feature>
<proteinExistence type="predicted"/>
<protein>
    <submittedName>
        <fullName evidence="4">Structural protein</fullName>
    </submittedName>
</protein>
<keyword evidence="3" id="KW-1185">Reference proteome</keyword>
<reference evidence="4" key="1">
    <citation type="submission" date="2016-06" db="UniProtKB">
        <authorList>
            <consortium name="WormBaseParasite"/>
        </authorList>
    </citation>
    <scope>IDENTIFICATION</scope>
</reference>
<evidence type="ECO:0000313" key="4">
    <source>
        <dbReference type="WBParaSite" id="SSLN_0001121601-mRNA-1"/>
    </source>
</evidence>
<name>A0A183T2U7_SCHSO</name>
<sequence>MVSSEKDEEMIDYDELVDIPVEGITLEAIENFKKNKPKRVVAAEKQRDILALVDELEKSFEPAKKLISASDAKTASAKPPSVSNTEHSQSDVSEVEEVFTEEEEAAVAQEPAVLPLVTAGNAESVSNEGVKDTASEGDAEEETDKYSLGYWLKPQLDSSGLHLADLAFDTATSKVVPRPGQWQRIITIQKVANLSSLPDAGEHFVHLLNRWLVDLMEIKKCVRFCLCDGKTIIDPTQKSADLSDVFIRHNSENKDFSILFEVATTVRKLNSEETIEIGFGWATIPAYQEDGNPIQNK</sequence>
<dbReference type="EMBL" id="UYSU01036096">
    <property type="protein sequence ID" value="VDL97177.1"/>
    <property type="molecule type" value="Genomic_DNA"/>
</dbReference>
<accession>A0A183T2U7</accession>
<dbReference type="AlphaFoldDB" id="A0A183T2U7"/>
<feature type="compositionally biased region" description="Polar residues" evidence="1">
    <location>
        <begin position="81"/>
        <end position="92"/>
    </location>
</feature>
<dbReference type="STRING" id="70667.A0A183T2U7"/>
<dbReference type="OrthoDB" id="5340910at2759"/>
<gene>
    <name evidence="2" type="ORF">SSLN_LOCUS10792</name>
</gene>
<organism evidence="4">
    <name type="scientific">Schistocephalus solidus</name>
    <name type="common">Tapeworm</name>
    <dbReference type="NCBI Taxonomy" id="70667"/>
    <lineage>
        <taxon>Eukaryota</taxon>
        <taxon>Metazoa</taxon>
        <taxon>Spiralia</taxon>
        <taxon>Lophotrochozoa</taxon>
        <taxon>Platyhelminthes</taxon>
        <taxon>Cestoda</taxon>
        <taxon>Eucestoda</taxon>
        <taxon>Diphyllobothriidea</taxon>
        <taxon>Diphyllobothriidae</taxon>
        <taxon>Schistocephalus</taxon>
    </lineage>
</organism>
<evidence type="ECO:0000313" key="2">
    <source>
        <dbReference type="EMBL" id="VDL97177.1"/>
    </source>
</evidence>
<reference evidence="2 3" key="2">
    <citation type="submission" date="2018-11" db="EMBL/GenBank/DDBJ databases">
        <authorList>
            <consortium name="Pathogen Informatics"/>
        </authorList>
    </citation>
    <scope>NUCLEOTIDE SEQUENCE [LARGE SCALE GENOMIC DNA]</scope>
    <source>
        <strain evidence="2 3">NST_G2</strain>
    </source>
</reference>
<evidence type="ECO:0000313" key="3">
    <source>
        <dbReference type="Proteomes" id="UP000275846"/>
    </source>
</evidence>
<dbReference type="WBParaSite" id="SSLN_0001121601-mRNA-1">
    <property type="protein sequence ID" value="SSLN_0001121601-mRNA-1"/>
    <property type="gene ID" value="SSLN_0001121601"/>
</dbReference>
<dbReference type="Proteomes" id="UP000275846">
    <property type="component" value="Unassembled WGS sequence"/>
</dbReference>
<evidence type="ECO:0000256" key="1">
    <source>
        <dbReference type="SAM" id="MobiDB-lite"/>
    </source>
</evidence>